<dbReference type="GO" id="GO:0006351">
    <property type="term" value="P:DNA-templated transcription"/>
    <property type="evidence" value="ECO:0007669"/>
    <property type="project" value="UniProtKB-UniRule"/>
</dbReference>
<keyword evidence="9 12" id="KW-0238">DNA-binding</keyword>
<dbReference type="InterPro" id="IPR000427">
    <property type="entry name" value="Papillomavirus_E2_C"/>
</dbReference>
<evidence type="ECO:0000256" key="8">
    <source>
        <dbReference type="ARBA" id="ARBA00023015"/>
    </source>
</evidence>
<evidence type="ECO:0000256" key="5">
    <source>
        <dbReference type="ARBA" id="ARBA00022553"/>
    </source>
</evidence>
<dbReference type="KEGG" id="vg:37618213"/>
<evidence type="ECO:0000256" key="7">
    <source>
        <dbReference type="ARBA" id="ARBA00022705"/>
    </source>
</evidence>
<dbReference type="InterPro" id="IPR012677">
    <property type="entry name" value="Nucleotide-bd_a/b_plait_sf"/>
</dbReference>
<evidence type="ECO:0000256" key="9">
    <source>
        <dbReference type="ARBA" id="ARBA00023125"/>
    </source>
</evidence>
<keyword evidence="5 12" id="KW-0597">Phosphoprotein</keyword>
<dbReference type="InterPro" id="IPR033668">
    <property type="entry name" value="Reg_prot_E2"/>
</dbReference>
<evidence type="ECO:0000256" key="6">
    <source>
        <dbReference type="ARBA" id="ARBA00022562"/>
    </source>
</evidence>
<gene>
    <name evidence="12 16" type="primary">E2</name>
</gene>
<keyword evidence="7 12" id="KW-0235">DNA replication</keyword>
<evidence type="ECO:0000256" key="4">
    <source>
        <dbReference type="ARBA" id="ARBA00022518"/>
    </source>
</evidence>
<keyword evidence="6 12" id="KW-1048">Host nucleus</keyword>
<keyword evidence="11 12" id="KW-0804">Transcription</keyword>
<dbReference type="GO" id="GO:0003677">
    <property type="term" value="F:DNA binding"/>
    <property type="evidence" value="ECO:0007669"/>
    <property type="project" value="UniProtKB-UniRule"/>
</dbReference>
<evidence type="ECO:0000256" key="11">
    <source>
        <dbReference type="ARBA" id="ARBA00023163"/>
    </source>
</evidence>
<dbReference type="HAMAP" id="MF_04001">
    <property type="entry name" value="PPV_E2"/>
    <property type="match status" value="1"/>
</dbReference>
<dbReference type="SUPFAM" id="SSF51332">
    <property type="entry name" value="E2 regulatory, transactivation domain"/>
    <property type="match status" value="1"/>
</dbReference>
<dbReference type="GO" id="GO:0006260">
    <property type="term" value="P:DNA replication"/>
    <property type="evidence" value="ECO:0007669"/>
    <property type="project" value="UniProtKB-KW"/>
</dbReference>
<keyword evidence="8 12" id="KW-0805">Transcription regulation</keyword>
<dbReference type="GO" id="GO:0042025">
    <property type="term" value="C:host cell nucleus"/>
    <property type="evidence" value="ECO:0007669"/>
    <property type="project" value="UniProtKB-SubCell"/>
</dbReference>
<protein>
    <recommendedName>
        <fullName evidence="12">Regulatory protein E2</fullName>
    </recommendedName>
</protein>
<dbReference type="Gene3D" id="2.170.200.10">
    <property type="entry name" value="Papillomavirus E2 early protein domain"/>
    <property type="match status" value="1"/>
</dbReference>
<dbReference type="SUPFAM" id="SSF54957">
    <property type="entry name" value="Viral DNA-binding domain"/>
    <property type="match status" value="1"/>
</dbReference>
<keyword evidence="4 12" id="KW-0244">Early protein</keyword>
<evidence type="ECO:0000313" key="17">
    <source>
        <dbReference type="Proteomes" id="UP000118015"/>
    </source>
</evidence>
<dbReference type="Proteomes" id="UP000118015">
    <property type="component" value="Segment"/>
</dbReference>
<name>W8EH55_9PAPI</name>
<comment type="caution">
    <text evidence="12">Lacks conserved residue(s) required for the propagation of feature annotation.</text>
</comment>
<dbReference type="GeneID" id="37618213"/>
<keyword evidence="10 12" id="KW-0010">Activator</keyword>
<feature type="compositionally biased region" description="Basic and acidic residues" evidence="13">
    <location>
        <begin position="284"/>
        <end position="299"/>
    </location>
</feature>
<evidence type="ECO:0000259" key="15">
    <source>
        <dbReference type="Pfam" id="PF00511"/>
    </source>
</evidence>
<evidence type="ECO:0000256" key="1">
    <source>
        <dbReference type="ARBA" id="ARBA00004147"/>
    </source>
</evidence>
<evidence type="ECO:0000256" key="10">
    <source>
        <dbReference type="ARBA" id="ARBA00023159"/>
    </source>
</evidence>
<feature type="region of interest" description="DNA-binding domain" evidence="12">
    <location>
        <begin position="364"/>
        <end position="446"/>
    </location>
</feature>
<dbReference type="InterPro" id="IPR042504">
    <property type="entry name" value="Regulatory_protein_E2_N_2"/>
</dbReference>
<dbReference type="EMBL" id="KC858264">
    <property type="protein sequence ID" value="AHJ81393.1"/>
    <property type="molecule type" value="Genomic_DNA"/>
</dbReference>
<comment type="subunit">
    <text evidence="12">Binds DNA as homodimer. Interacts with protein E1; this interaction greatly increases E1 DNA-binding activity. Interacts with protein L1; this interaction enhances E2-dependent replication and transcription activation. Interacts with protein L2; this interaction inhibits E2 transcriptional activity but not DNA replication function E2. Interacts with protein E7; this interaction inhibits E7 oncogenic activity. Interacts with host TAF1; this interaction modulates E2-dependent transcriptional regulation. Interacts with host BRD4; this interaction mediates E2 transcriptional activation function. Additionally, the interaction with host BRD4 on mitotic chromosomes mediates tethering of the viral genome. Interacts with host TOPBP1; this interaction is required for optimal viral DNA replication.</text>
</comment>
<evidence type="ECO:0000256" key="2">
    <source>
        <dbReference type="ARBA" id="ARBA00007794"/>
    </source>
</evidence>
<comment type="similarity">
    <text evidence="2">Belongs to the papillomaviridae E8^E2C protein family.</text>
</comment>
<dbReference type="OrthoDB" id="15886at10239"/>
<evidence type="ECO:0000313" key="16">
    <source>
        <dbReference type="EMBL" id="AHJ81393.1"/>
    </source>
</evidence>
<dbReference type="Gene3D" id="3.30.70.330">
    <property type="match status" value="1"/>
</dbReference>
<dbReference type="InterPro" id="IPR036050">
    <property type="entry name" value="Regulatory_protein_E2_N"/>
</dbReference>
<dbReference type="InterPro" id="IPR035975">
    <property type="entry name" value="E2/EBNA1_C_sf"/>
</dbReference>
<feature type="region of interest" description="Disordered" evidence="13">
    <location>
        <begin position="204"/>
        <end position="348"/>
    </location>
</feature>
<accession>W8EH55</accession>
<dbReference type="GO" id="GO:0006275">
    <property type="term" value="P:regulation of DNA replication"/>
    <property type="evidence" value="ECO:0007669"/>
    <property type="project" value="UniProtKB-UniRule"/>
</dbReference>
<sequence>MKRRETTEQLTSRLDAVQEKILAHFETTSTELAAHIEYWSLVRQESVILYYARHLGVNRLGLQPVPAQAISEGRAKQAIGMQLVLESLQRSPYAREEWTLQDVSLEKYSVQPKNTFKKDGTQVHVKYGPDPTDFMPYVLWGSIYYQDVDDKWHKVPGQVDYHGLFYMEGKEKIYYENFKEDAIKFGMPGRWIVNVKNTAVPSFSRQTSSAFAGGRPGADSTDAPEAPSTSRWSPRASNTTQAQESNQVSGPSTRRGRGRRSPSPGEGPSSSRRRRLPTAARRTPSPERHSRSRSRDWRGGRGGGGGLRGRGRQGESAGRSAGPHSRSSQSPAPTPPTPGQVGGRHRTAEPGASRLERLIQEARDPPVVLIRGTPNGVKCLRYRLRTQNQHLYDSVTSTFFWVNKNGKQQEGRIMLSFTGTPQRTHFLSVFKVPKGMSLSLGRLDAL</sequence>
<dbReference type="Pfam" id="PF00511">
    <property type="entry name" value="PPV_E2_C"/>
    <property type="match status" value="1"/>
</dbReference>
<dbReference type="Gene3D" id="1.10.287.30">
    <property type="entry name" value="E2 (early) protein, N terminal domain, subdomain 1"/>
    <property type="match status" value="1"/>
</dbReference>
<comment type="PTM">
    <text evidence="12">Phosphorylated.</text>
</comment>
<comment type="function">
    <text evidence="12">Plays a role in the initiation of viral DNA replication. A dimer of E2 interacts with a dimer of E1 in order to improve specificity of E1 DNA binding activity. Once the complex recognizes and binds DNA at specific sites, the E2 dimer is removed from DNA. E2 also regulates viral transcription through binding to the E2RE response element (5'-ACCNNNNNNGGT-3') present in multiple copies in the regulatory regions of the viral genome. Activates or represses transcription depending on E2RE's position with regards to proximal promoter elements including the TATA-box. Repression occurs by sterically hindering the assembly of the transcription initiation complex.</text>
</comment>
<evidence type="ECO:0000259" key="14">
    <source>
        <dbReference type="Pfam" id="PF00508"/>
    </source>
</evidence>
<dbReference type="GO" id="GO:0000166">
    <property type="term" value="F:nucleotide binding"/>
    <property type="evidence" value="ECO:0007669"/>
    <property type="project" value="UniProtKB-UniRule"/>
</dbReference>
<comment type="similarity">
    <text evidence="12">Belongs to the papillomaviridae E2 protein family.</text>
</comment>
<feature type="domain" description="Papillomavirus E2 C-terminal" evidence="15">
    <location>
        <begin position="366"/>
        <end position="441"/>
    </location>
</feature>
<feature type="compositionally biased region" description="Polar residues" evidence="13">
    <location>
        <begin position="227"/>
        <end position="248"/>
    </location>
</feature>
<dbReference type="InterPro" id="IPR042503">
    <property type="entry name" value="Regulatory_protein_E2_N_1"/>
</dbReference>
<organism evidence="16 17">
    <name type="scientific">Eptesicus serotinus papillomavirus 2</name>
    <dbReference type="NCBI Taxonomy" id="1464072"/>
    <lineage>
        <taxon>Viruses</taxon>
        <taxon>Monodnaviria</taxon>
        <taxon>Shotokuvirae</taxon>
        <taxon>Cossaviricota</taxon>
        <taxon>Papovaviricetes</taxon>
        <taxon>Zurhausenvirales</taxon>
        <taxon>Papillomaviridae</taxon>
        <taxon>Firstpapillomavirinae</taxon>
        <taxon>Dyoomegapapillomavirus</taxon>
        <taxon>Dyoomegapapillomavirus 1</taxon>
    </lineage>
</organism>
<keyword evidence="3 12" id="KW-0678">Repressor</keyword>
<keyword evidence="17" id="KW-1185">Reference proteome</keyword>
<dbReference type="GO" id="GO:0039693">
    <property type="term" value="P:viral DNA genome replication"/>
    <property type="evidence" value="ECO:0007669"/>
    <property type="project" value="UniProtKB-UniRule"/>
</dbReference>
<evidence type="ECO:0000256" key="12">
    <source>
        <dbReference type="HAMAP-Rule" id="MF_04001"/>
    </source>
</evidence>
<dbReference type="GO" id="GO:0003700">
    <property type="term" value="F:DNA-binding transcription factor activity"/>
    <property type="evidence" value="ECO:0007669"/>
    <property type="project" value="UniProtKB-UniRule"/>
</dbReference>
<dbReference type="RefSeq" id="YP_009507263.1">
    <property type="nucleotide sequence ID" value="NC_038517.1"/>
</dbReference>
<proteinExistence type="inferred from homology"/>
<dbReference type="InterPro" id="IPR001866">
    <property type="entry name" value="PPV_E2_N"/>
</dbReference>
<feature type="compositionally biased region" description="Low complexity" evidence="13">
    <location>
        <begin position="261"/>
        <end position="270"/>
    </location>
</feature>
<feature type="domain" description="Papillomavirus E2 N-terminal" evidence="14">
    <location>
        <begin position="8"/>
        <end position="200"/>
    </location>
</feature>
<reference evidence="16 17" key="1">
    <citation type="journal article" date="2014" name="Genome Biol. Evol.">
        <title>Novel papillomaviruses in free-ranging Iberian bats: no virus-host co-evolution, no strict host specificity, and hints for recombination.</title>
        <authorList>
            <person name="Garcia-Perez R."/>
            <person name="Ibanez C."/>
            <person name="Godinez J.M."/>
            <person name="Arechiga N."/>
            <person name="Garin I."/>
            <person name="Perez-Suarez G."/>
            <person name="de Paz O."/>
            <person name="Juste J."/>
            <person name="Echevarria J.E."/>
            <person name="Bravo I.G."/>
        </authorList>
    </citation>
    <scope>NUCLEOTIDE SEQUENCE [LARGE SCALE GENOMIC DNA]</scope>
</reference>
<comment type="subcellular location">
    <subcellularLocation>
        <location evidence="1 12">Host nucleus</location>
    </subcellularLocation>
</comment>
<dbReference type="Pfam" id="PF00508">
    <property type="entry name" value="PPV_E2_N"/>
    <property type="match status" value="1"/>
</dbReference>
<evidence type="ECO:0000256" key="13">
    <source>
        <dbReference type="SAM" id="MobiDB-lite"/>
    </source>
</evidence>
<evidence type="ECO:0000256" key="3">
    <source>
        <dbReference type="ARBA" id="ARBA00022491"/>
    </source>
</evidence>